<dbReference type="GO" id="GO:0020037">
    <property type="term" value="F:heme binding"/>
    <property type="evidence" value="ECO:0007669"/>
    <property type="project" value="InterPro"/>
</dbReference>
<dbReference type="Pfam" id="PF00034">
    <property type="entry name" value="Cytochrom_C"/>
    <property type="match status" value="1"/>
</dbReference>
<dbReference type="SUPFAM" id="SSF46626">
    <property type="entry name" value="Cytochrome c"/>
    <property type="match status" value="1"/>
</dbReference>
<evidence type="ECO:0000256" key="4">
    <source>
        <dbReference type="PROSITE-ProRule" id="PRU00433"/>
    </source>
</evidence>
<keyword evidence="1 4" id="KW-0349">Heme</keyword>
<sequence>MDLKRIQLLFLPFLALGAEDFMSNYEYGQMLYNNPRGISCAKCHGEKGEGKFIGQYYKKDKKLKKIVLQEIHGARINDKTLKQIQDSVSKTHDVMPTYSLTDEETKAIYEYLQKIKNKS</sequence>
<dbReference type="GO" id="GO:0009055">
    <property type="term" value="F:electron transfer activity"/>
    <property type="evidence" value="ECO:0007669"/>
    <property type="project" value="InterPro"/>
</dbReference>
<protein>
    <recommendedName>
        <fullName evidence="5">Cytochrome c domain-containing protein</fullName>
    </recommendedName>
</protein>
<organism evidence="6">
    <name type="scientific">Sulfurovum sp. enrichment culture clone C5</name>
    <dbReference type="NCBI Taxonomy" id="497650"/>
    <lineage>
        <taxon>Bacteria</taxon>
        <taxon>Pseudomonadati</taxon>
        <taxon>Campylobacterota</taxon>
        <taxon>Epsilonproteobacteria</taxon>
        <taxon>Campylobacterales</taxon>
        <taxon>Sulfurovaceae</taxon>
        <taxon>Sulfurovum</taxon>
        <taxon>environmental samples</taxon>
    </lineage>
</organism>
<gene>
    <name evidence="6" type="ORF">BN3087_400034</name>
</gene>
<name>A0A0S4XMX8_9BACT</name>
<evidence type="ECO:0000256" key="2">
    <source>
        <dbReference type="ARBA" id="ARBA00022723"/>
    </source>
</evidence>
<dbReference type="EMBL" id="FAXN01000041">
    <property type="protein sequence ID" value="CUV65658.1"/>
    <property type="molecule type" value="Genomic_DNA"/>
</dbReference>
<evidence type="ECO:0000313" key="6">
    <source>
        <dbReference type="EMBL" id="CUV65658.1"/>
    </source>
</evidence>
<dbReference type="AlphaFoldDB" id="A0A0S4XMX8"/>
<reference evidence="6" key="1">
    <citation type="submission" date="2015-11" db="EMBL/GenBank/DDBJ databases">
        <authorList>
            <person name="Zhang Y."/>
            <person name="Guo Z."/>
        </authorList>
    </citation>
    <scope>NUCLEOTIDE SEQUENCE</scope>
    <source>
        <strain evidence="6">BN30871</strain>
    </source>
</reference>
<proteinExistence type="predicted"/>
<evidence type="ECO:0000256" key="3">
    <source>
        <dbReference type="ARBA" id="ARBA00023004"/>
    </source>
</evidence>
<feature type="domain" description="Cytochrome c" evidence="5">
    <location>
        <begin position="23"/>
        <end position="116"/>
    </location>
</feature>
<keyword evidence="3 4" id="KW-0408">Iron</keyword>
<dbReference type="GO" id="GO:0046872">
    <property type="term" value="F:metal ion binding"/>
    <property type="evidence" value="ECO:0007669"/>
    <property type="project" value="UniProtKB-KW"/>
</dbReference>
<evidence type="ECO:0000259" key="5">
    <source>
        <dbReference type="PROSITE" id="PS51007"/>
    </source>
</evidence>
<evidence type="ECO:0000256" key="1">
    <source>
        <dbReference type="ARBA" id="ARBA00022617"/>
    </source>
</evidence>
<accession>A0A0S4XMX8</accession>
<dbReference type="PROSITE" id="PS51007">
    <property type="entry name" value="CYTC"/>
    <property type="match status" value="1"/>
</dbReference>
<dbReference type="InterPro" id="IPR036909">
    <property type="entry name" value="Cyt_c-like_dom_sf"/>
</dbReference>
<dbReference type="Gene3D" id="1.10.760.10">
    <property type="entry name" value="Cytochrome c-like domain"/>
    <property type="match status" value="1"/>
</dbReference>
<dbReference type="InterPro" id="IPR009056">
    <property type="entry name" value="Cyt_c-like_dom"/>
</dbReference>
<keyword evidence="2 4" id="KW-0479">Metal-binding</keyword>